<name>A0ABV6Z058_UNCC1</name>
<dbReference type="Gene3D" id="3.30.420.10">
    <property type="entry name" value="Ribonuclease H-like superfamily/Ribonuclease H"/>
    <property type="match status" value="1"/>
</dbReference>
<organism evidence="3 4">
    <name type="scientific">candidate division CSSED10-310 bacterium</name>
    <dbReference type="NCBI Taxonomy" id="2855610"/>
    <lineage>
        <taxon>Bacteria</taxon>
        <taxon>Bacteria division CSSED10-310</taxon>
    </lineage>
</organism>
<evidence type="ECO:0000256" key="1">
    <source>
        <dbReference type="SAM" id="MobiDB-lite"/>
    </source>
</evidence>
<evidence type="ECO:0000313" key="3">
    <source>
        <dbReference type="EMBL" id="MFC1851830.1"/>
    </source>
</evidence>
<feature type="compositionally biased region" description="Polar residues" evidence="1">
    <location>
        <begin position="441"/>
        <end position="450"/>
    </location>
</feature>
<dbReference type="EMBL" id="JBHPBY010000230">
    <property type="protein sequence ID" value="MFC1851830.1"/>
    <property type="molecule type" value="Genomic_DNA"/>
</dbReference>
<dbReference type="Pfam" id="PF00665">
    <property type="entry name" value="rve"/>
    <property type="match status" value="1"/>
</dbReference>
<feature type="domain" description="Integrase catalytic" evidence="2">
    <location>
        <begin position="173"/>
        <end position="348"/>
    </location>
</feature>
<proteinExistence type="predicted"/>
<accession>A0ABV6Z058</accession>
<protein>
    <submittedName>
        <fullName evidence="3">DDE-type integrase/transposase/recombinase</fullName>
    </submittedName>
</protein>
<dbReference type="PANTHER" id="PTHR35004:SF6">
    <property type="entry name" value="TRANSPOSASE"/>
    <property type="match status" value="1"/>
</dbReference>
<dbReference type="PANTHER" id="PTHR35004">
    <property type="entry name" value="TRANSPOSASE RV3428C-RELATED"/>
    <property type="match status" value="1"/>
</dbReference>
<dbReference type="PROSITE" id="PS50994">
    <property type="entry name" value="INTEGRASE"/>
    <property type="match status" value="1"/>
</dbReference>
<dbReference type="InterPro" id="IPR001584">
    <property type="entry name" value="Integrase_cat-core"/>
</dbReference>
<reference evidence="3 4" key="1">
    <citation type="submission" date="2024-09" db="EMBL/GenBank/DDBJ databases">
        <title>Laminarin stimulates single cell rates of sulfate reduction while oxygen inhibits transcriptomic activity in coastal marine sediment.</title>
        <authorList>
            <person name="Lindsay M."/>
            <person name="Orcutt B."/>
            <person name="Emerson D."/>
            <person name="Stepanauskas R."/>
            <person name="D'Angelo T."/>
        </authorList>
    </citation>
    <scope>NUCLEOTIDE SEQUENCE [LARGE SCALE GENOMIC DNA]</scope>
    <source>
        <strain evidence="3">SAG AM-311-K15</strain>
    </source>
</reference>
<dbReference type="InterPro" id="IPR012337">
    <property type="entry name" value="RNaseH-like_sf"/>
</dbReference>
<keyword evidence="4" id="KW-1185">Reference proteome</keyword>
<dbReference type="SUPFAM" id="SSF53098">
    <property type="entry name" value="Ribonuclease H-like"/>
    <property type="match status" value="1"/>
</dbReference>
<dbReference type="Proteomes" id="UP001594351">
    <property type="component" value="Unassembled WGS sequence"/>
</dbReference>
<comment type="caution">
    <text evidence="3">The sequence shown here is derived from an EMBL/GenBank/DDBJ whole genome shotgun (WGS) entry which is preliminary data.</text>
</comment>
<evidence type="ECO:0000259" key="2">
    <source>
        <dbReference type="PROSITE" id="PS50994"/>
    </source>
</evidence>
<gene>
    <name evidence="3" type="ORF">ACFL27_16690</name>
</gene>
<evidence type="ECO:0000313" key="4">
    <source>
        <dbReference type="Proteomes" id="UP001594351"/>
    </source>
</evidence>
<feature type="compositionally biased region" description="Basic and acidic residues" evidence="1">
    <location>
        <begin position="483"/>
        <end position="497"/>
    </location>
</feature>
<sequence>MKGQKIHDNVDGWARLRFSVIGGLLASPPGHGHLWKELKKLSSQSWNHPFEEGKKLRFDVSTIERWYYQARGKSDPIAALTTRVRSDRNQSRVMSSALIQALEQQYKDHVDWSYQLHYDNLHIVVQANAELGEMPSYNTLRRYMKRHGFRPRQKVPDKATAGQIEALKRRDERETRSFEFSHVHGLWHLDFHHGKRLIVDSLGQWHIPKALCILDDCSRLCCHIQWYLDETAWSLVHGLSQAFYKRGLPRVLMTDNGSAMKAKEFTNGLEHLGIVHETTLAYSPNQNGKLETLWGQVEGRLMKMLSNIESLTLQYLNDATQAWAEMEYNRREHRELGMSALERMIQEAGVGREAPSAEEVRIAFCQEVRRTQRRSDGTVTIDGVRFEIPWRFNHLDRLRLRYQSWDLSMAFLVDEREGTVLSRILPLDKRRHADGCRGKTGQRSPLSQQEAQKKNNEPAPLLKHYMAEYSSTGLPPAYIPHEQSSEPDKSEGEDNNG</sequence>
<dbReference type="InterPro" id="IPR036397">
    <property type="entry name" value="RNaseH_sf"/>
</dbReference>
<feature type="region of interest" description="Disordered" evidence="1">
    <location>
        <begin position="432"/>
        <end position="497"/>
    </location>
</feature>